<feature type="region of interest" description="Disordered" evidence="2">
    <location>
        <begin position="531"/>
        <end position="556"/>
    </location>
</feature>
<evidence type="ECO:0000256" key="2">
    <source>
        <dbReference type="SAM" id="MobiDB-lite"/>
    </source>
</evidence>
<protein>
    <recommendedName>
        <fullName evidence="4">Origin recognition complex-associated protein</fullName>
    </recommendedName>
</protein>
<feature type="compositionally biased region" description="Polar residues" evidence="2">
    <location>
        <begin position="387"/>
        <end position="401"/>
    </location>
</feature>
<evidence type="ECO:0008006" key="4">
    <source>
        <dbReference type="Google" id="ProtNLM"/>
    </source>
</evidence>
<dbReference type="PANTHER" id="PTHR47201:SF1">
    <property type="entry name" value="PROTEIN DWD HYPERSENSITIVE TO UV-B 1"/>
    <property type="match status" value="1"/>
</dbReference>
<dbReference type="PROSITE" id="PS50082">
    <property type="entry name" value="WD_REPEATS_2"/>
    <property type="match status" value="1"/>
</dbReference>
<dbReference type="AlphaFoldDB" id="A0A7S4UBT5"/>
<accession>A0A7S4UBT5</accession>
<dbReference type="InterPro" id="IPR015943">
    <property type="entry name" value="WD40/YVTN_repeat-like_dom_sf"/>
</dbReference>
<feature type="region of interest" description="Disordered" evidence="2">
    <location>
        <begin position="359"/>
        <end position="381"/>
    </location>
</feature>
<dbReference type="InterPro" id="IPR032675">
    <property type="entry name" value="LRR_dom_sf"/>
</dbReference>
<dbReference type="Gene3D" id="2.130.10.10">
    <property type="entry name" value="YVTN repeat-like/Quinoprotein amine dehydrogenase"/>
    <property type="match status" value="1"/>
</dbReference>
<feature type="compositionally biased region" description="Low complexity" evidence="2">
    <location>
        <begin position="543"/>
        <end position="555"/>
    </location>
</feature>
<dbReference type="SUPFAM" id="SSF50978">
    <property type="entry name" value="WD40 repeat-like"/>
    <property type="match status" value="1"/>
</dbReference>
<dbReference type="InterPro" id="IPR046377">
    <property type="entry name" value="DHU1"/>
</dbReference>
<evidence type="ECO:0000256" key="1">
    <source>
        <dbReference type="PROSITE-ProRule" id="PRU00221"/>
    </source>
</evidence>
<dbReference type="Gene3D" id="3.80.10.10">
    <property type="entry name" value="Ribonuclease Inhibitor"/>
    <property type="match status" value="2"/>
</dbReference>
<evidence type="ECO:0000313" key="3">
    <source>
        <dbReference type="EMBL" id="CAE2334348.1"/>
    </source>
</evidence>
<reference evidence="3" key="1">
    <citation type="submission" date="2021-01" db="EMBL/GenBank/DDBJ databases">
        <authorList>
            <person name="Corre E."/>
            <person name="Pelletier E."/>
            <person name="Niang G."/>
            <person name="Scheremetjew M."/>
            <person name="Finn R."/>
            <person name="Kale V."/>
            <person name="Holt S."/>
            <person name="Cochrane G."/>
            <person name="Meng A."/>
            <person name="Brown T."/>
            <person name="Cohen L."/>
        </authorList>
    </citation>
    <scope>NUCLEOTIDE SEQUENCE</scope>
    <source>
        <strain evidence="3">CCMP 2712</strain>
    </source>
</reference>
<keyword evidence="1" id="KW-0853">WD repeat</keyword>
<organism evidence="3">
    <name type="scientific">Guillardia theta</name>
    <name type="common">Cryptophyte</name>
    <name type="synonym">Cryptomonas phi</name>
    <dbReference type="NCBI Taxonomy" id="55529"/>
    <lineage>
        <taxon>Eukaryota</taxon>
        <taxon>Cryptophyceae</taxon>
        <taxon>Pyrenomonadales</taxon>
        <taxon>Geminigeraceae</taxon>
        <taxon>Guillardia</taxon>
    </lineage>
</organism>
<gene>
    <name evidence="3" type="ORF">GTHE00462_LOCUS35177</name>
</gene>
<dbReference type="EMBL" id="HBKN01044969">
    <property type="protein sequence ID" value="CAE2334348.1"/>
    <property type="molecule type" value="Transcribed_RNA"/>
</dbReference>
<dbReference type="InterPro" id="IPR036322">
    <property type="entry name" value="WD40_repeat_dom_sf"/>
</dbReference>
<feature type="repeat" description="WD" evidence="1">
    <location>
        <begin position="739"/>
        <end position="778"/>
    </location>
</feature>
<dbReference type="GO" id="GO:0080008">
    <property type="term" value="C:Cul4-RING E3 ubiquitin ligase complex"/>
    <property type="evidence" value="ECO:0007669"/>
    <property type="project" value="InterPro"/>
</dbReference>
<dbReference type="SUPFAM" id="SSF52047">
    <property type="entry name" value="RNI-like"/>
    <property type="match status" value="1"/>
</dbReference>
<dbReference type="SMART" id="SM00320">
    <property type="entry name" value="WD40"/>
    <property type="match status" value="3"/>
</dbReference>
<dbReference type="GO" id="GO:0071493">
    <property type="term" value="P:cellular response to UV-B"/>
    <property type="evidence" value="ECO:0007669"/>
    <property type="project" value="InterPro"/>
</dbReference>
<dbReference type="InterPro" id="IPR001680">
    <property type="entry name" value="WD40_rpt"/>
</dbReference>
<sequence length="931" mass="104033">MGNSSSSNTSRTAASNAVDNNLIADEDGSMVPAYEGDYVKVRDLESVTTIKRFDGQAIIIAEDKRISCSQAQLVYDGVTLARKQLRLLLQLYSTVCEGESVVANVSIVSSIQKCIRSAHRAPDRQTLNFSECNLRDVDIILFARSIQNFHFDSCSELHITKIDLSYNEISGEGAVALGEIINKIGTVEELLLDRNKIGEAIQKMSPDGLESIKFLSVSGNRIKKLQALPPMPGLQTLILDWNPLQNNLSPEIFSECTSLVSLSLCSTALSNLPKAFAAISHLTNLRHLHFQSNRRGFRDSSAEMEENIFPFAVRFLERSNDYNIHTDDMVEDGFSQDSDGADALIGRLRDFVPFEDRLEHEEPIRGHSRSPTERSAVESRDTDAISYTANAQTDENVSLPTGQEDDQDEELNDLVDAGMATLNVVEEPRRTISVSVDADERETFANFLHDGVIPDLFHVNLLCSERHYREYIIAQMPWLETLDKRRISNTERAEARKVFLSKFEKFAYNRLRPINCTLLMRMRELGLNSADRRPLSSSLTTDSEAPASLSSPAAAGQVKRCSDHSMSSISTGELICHPSTFVRSMCACRQPPGAQPSTRMIAPSHLRPRQFEYHPTKPEELVIGTVNGEVIVLNHFTGSILGQATAAGPPHSILGLCWLRLNDGLLISGSDSGNIQLYDVNLMKHSRAPTIYKYENFEHLTSLHIDCLDDKFLVSGYSNDVALYDLKVGKKIQTFKSLHSQHINVLKFANFSPSLFATSSFDKDVKMWDLREGANRPIFTCRSDQGNVMVCFSPDDRYLLSSAVDNEVRQYMAVDGRLTMKFDILSLGSEHNYTRSYYMNGSDYIISGSCEESVVRIYCARTGRFFRDFTIDRGSGPASLYVQSLRGDPFHPFHLSVLVAYNHPLAPSEMLEVNLLSRPDPMQVEPSYLAA</sequence>
<dbReference type="PANTHER" id="PTHR47201">
    <property type="entry name" value="BNAC09G30780D PROTEIN"/>
    <property type="match status" value="1"/>
</dbReference>
<feature type="region of interest" description="Disordered" evidence="2">
    <location>
        <begin position="387"/>
        <end position="406"/>
    </location>
</feature>
<dbReference type="Pfam" id="PF00400">
    <property type="entry name" value="WD40"/>
    <property type="match status" value="2"/>
</dbReference>
<proteinExistence type="predicted"/>
<name>A0A7S4UBT5_GUITH</name>